<evidence type="ECO:0000256" key="6">
    <source>
        <dbReference type="RuleBase" id="RU363032"/>
    </source>
</evidence>
<dbReference type="Proteomes" id="UP000293142">
    <property type="component" value="Unassembled WGS sequence"/>
</dbReference>
<protein>
    <submittedName>
        <fullName evidence="9">Sugar ABC transporter permease</fullName>
    </submittedName>
</protein>
<dbReference type="SUPFAM" id="SSF161098">
    <property type="entry name" value="MetI-like"/>
    <property type="match status" value="1"/>
</dbReference>
<proteinExistence type="inferred from homology"/>
<feature type="transmembrane region" description="Helical" evidence="6">
    <location>
        <begin position="302"/>
        <end position="321"/>
    </location>
</feature>
<keyword evidence="10" id="KW-1185">Reference proteome</keyword>
<dbReference type="InterPro" id="IPR000515">
    <property type="entry name" value="MetI-like"/>
</dbReference>
<dbReference type="PANTHER" id="PTHR43496:SF1">
    <property type="entry name" value="POLYGALACTURONAN_RHAMNOGALACTURONAN TRANSPORT SYSTEM PERMEASE PROTEIN YTEP"/>
    <property type="match status" value="1"/>
</dbReference>
<gene>
    <name evidence="9" type="ORF">EYB31_22190</name>
</gene>
<evidence type="ECO:0000313" key="10">
    <source>
        <dbReference type="Proteomes" id="UP000293142"/>
    </source>
</evidence>
<evidence type="ECO:0000256" key="4">
    <source>
        <dbReference type="ARBA" id="ARBA00022989"/>
    </source>
</evidence>
<feature type="transmembrane region" description="Helical" evidence="6">
    <location>
        <begin position="48"/>
        <end position="72"/>
    </location>
</feature>
<dbReference type="AlphaFoldDB" id="A0A4Q9DP10"/>
<dbReference type="Pfam" id="PF00528">
    <property type="entry name" value="BPD_transp_1"/>
    <property type="match status" value="1"/>
</dbReference>
<feature type="domain" description="ABC transmembrane type-1" evidence="8">
    <location>
        <begin position="108"/>
        <end position="323"/>
    </location>
</feature>
<evidence type="ECO:0000256" key="5">
    <source>
        <dbReference type="ARBA" id="ARBA00023136"/>
    </source>
</evidence>
<evidence type="ECO:0000313" key="9">
    <source>
        <dbReference type="EMBL" id="TBL75705.1"/>
    </source>
</evidence>
<dbReference type="RefSeq" id="WP_131015616.1">
    <property type="nucleotide sequence ID" value="NZ_SIRE01000016.1"/>
</dbReference>
<dbReference type="PANTHER" id="PTHR43496">
    <property type="entry name" value="PROTEIN LPLB"/>
    <property type="match status" value="1"/>
</dbReference>
<evidence type="ECO:0000256" key="3">
    <source>
        <dbReference type="ARBA" id="ARBA00022692"/>
    </source>
</evidence>
<name>A0A4Q9DP10_9BACL</name>
<feature type="transmembrane region" description="Helical" evidence="6">
    <location>
        <begin position="195"/>
        <end position="221"/>
    </location>
</feature>
<keyword evidence="4 6" id="KW-1133">Transmembrane helix</keyword>
<keyword evidence="2 6" id="KW-0813">Transport</keyword>
<dbReference type="CDD" id="cd06261">
    <property type="entry name" value="TM_PBP2"/>
    <property type="match status" value="1"/>
</dbReference>
<comment type="caution">
    <text evidence="9">The sequence shown here is derived from an EMBL/GenBank/DDBJ whole genome shotgun (WGS) entry which is preliminary data.</text>
</comment>
<keyword evidence="3 6" id="KW-0812">Transmembrane</keyword>
<organism evidence="9 10">
    <name type="scientific">Paenibacillus thalictri</name>
    <dbReference type="NCBI Taxonomy" id="2527873"/>
    <lineage>
        <taxon>Bacteria</taxon>
        <taxon>Bacillati</taxon>
        <taxon>Bacillota</taxon>
        <taxon>Bacilli</taxon>
        <taxon>Bacillales</taxon>
        <taxon>Paenibacillaceae</taxon>
        <taxon>Paenibacillus</taxon>
    </lineage>
</organism>
<dbReference type="GO" id="GO:0005886">
    <property type="term" value="C:plasma membrane"/>
    <property type="evidence" value="ECO:0007669"/>
    <property type="project" value="UniProtKB-SubCell"/>
</dbReference>
<feature type="region of interest" description="Disordered" evidence="7">
    <location>
        <begin position="1"/>
        <end position="36"/>
    </location>
</feature>
<dbReference type="Gene3D" id="1.10.3720.10">
    <property type="entry name" value="MetI-like"/>
    <property type="match status" value="1"/>
</dbReference>
<dbReference type="EMBL" id="SIRE01000016">
    <property type="protein sequence ID" value="TBL75705.1"/>
    <property type="molecule type" value="Genomic_DNA"/>
</dbReference>
<dbReference type="PROSITE" id="PS50928">
    <property type="entry name" value="ABC_TM1"/>
    <property type="match status" value="1"/>
</dbReference>
<keyword evidence="5 6" id="KW-0472">Membrane</keyword>
<accession>A0A4Q9DP10</accession>
<comment type="subcellular location">
    <subcellularLocation>
        <location evidence="6">Cell membrane</location>
        <topology evidence="6">Multi-pass membrane protein</topology>
    </subcellularLocation>
    <subcellularLocation>
        <location evidence="1">Membrane</location>
        <topology evidence="1">Multi-pass membrane protein</topology>
    </subcellularLocation>
</comment>
<evidence type="ECO:0000256" key="1">
    <source>
        <dbReference type="ARBA" id="ARBA00004141"/>
    </source>
</evidence>
<dbReference type="GO" id="GO:0055085">
    <property type="term" value="P:transmembrane transport"/>
    <property type="evidence" value="ECO:0007669"/>
    <property type="project" value="InterPro"/>
</dbReference>
<dbReference type="InterPro" id="IPR035906">
    <property type="entry name" value="MetI-like_sf"/>
</dbReference>
<reference evidence="9 10" key="1">
    <citation type="submission" date="2019-02" db="EMBL/GenBank/DDBJ databases">
        <title>Paenibacillus sp. nov., isolated from surface-sterilized tissue of Thalictrum simplex L.</title>
        <authorList>
            <person name="Tuo L."/>
        </authorList>
    </citation>
    <scope>NUCLEOTIDE SEQUENCE [LARGE SCALE GENOMIC DNA]</scope>
    <source>
        <strain evidence="9 10">N2SHLJ1</strain>
    </source>
</reference>
<feature type="transmembrane region" description="Helical" evidence="6">
    <location>
        <begin position="242"/>
        <end position="262"/>
    </location>
</feature>
<evidence type="ECO:0000259" key="8">
    <source>
        <dbReference type="PROSITE" id="PS50928"/>
    </source>
</evidence>
<comment type="similarity">
    <text evidence="6">Belongs to the binding-protein-dependent transport system permease family.</text>
</comment>
<evidence type="ECO:0000256" key="2">
    <source>
        <dbReference type="ARBA" id="ARBA00022448"/>
    </source>
</evidence>
<feature type="transmembrane region" description="Helical" evidence="6">
    <location>
        <begin position="154"/>
        <end position="175"/>
    </location>
</feature>
<evidence type="ECO:0000256" key="7">
    <source>
        <dbReference type="SAM" id="MobiDB-lite"/>
    </source>
</evidence>
<sequence length="336" mass="37945">MNQIRASGADGTPAIGSGSVRNGATGKGTARGKSQTGRWARTIKRNKYLYLLALPGILFFLIFKYVPMWGIIISFQNYSPYQGILHSPWVGFEHFERFFTNPDFFILFRNTLGINVMSLVLFFPLPIVLSILLNELRHQLFKKMVQTIVYLPHFFSWVIIVGITFLLLSHSEGVINKMLQAFGFAQIDFLTTPNYFWLLLTLQTIWKDAGWGTIIFLAAIAGIDPQLYEAAKMDGAGRFRQIWHITLPSIRNVIVILLILRIGHMMDVGFEQVFLMMNGAVSDVADVFDTYVYRVGIKQGQFSYSTAIGLFKSVVGLILVIGANKFAKRMGEEGVY</sequence>
<dbReference type="OrthoDB" id="9785836at2"/>
<feature type="transmembrane region" description="Helical" evidence="6">
    <location>
        <begin position="112"/>
        <end position="133"/>
    </location>
</feature>